<evidence type="ECO:0000256" key="1">
    <source>
        <dbReference type="SAM" id="MobiDB-lite"/>
    </source>
</evidence>
<dbReference type="GeneID" id="95521025"/>
<dbReference type="EMBL" id="CP027306">
    <property type="protein sequence ID" value="AXE79085.1"/>
    <property type="molecule type" value="Genomic_DNA"/>
</dbReference>
<organism evidence="3 4">
    <name type="scientific">Streptomyces atratus</name>
    <dbReference type="NCBI Taxonomy" id="1893"/>
    <lineage>
        <taxon>Bacteria</taxon>
        <taxon>Bacillati</taxon>
        <taxon>Actinomycetota</taxon>
        <taxon>Actinomycetes</taxon>
        <taxon>Kitasatosporales</taxon>
        <taxon>Streptomycetaceae</taxon>
        <taxon>Streptomyces</taxon>
    </lineage>
</organism>
<feature type="domain" description="Pvc16 N-terminal" evidence="2">
    <location>
        <begin position="4"/>
        <end position="179"/>
    </location>
</feature>
<protein>
    <submittedName>
        <fullName evidence="3">DUF4255 domain-containing protein</fullName>
    </submittedName>
</protein>
<sequence>MIHEVDDVLRALIRAEVLEGVQIAVVFDAPTREWAAKVNAPMVNLYLYDIREDMRRRERGLHNEYDERGTIIARRRPPRFFKLSYLITAWTKRPEDEHRLLSSLLGCLLRYEALPPERLTGTLAEIGAAVPMSIALPPPEDRSFADVWSALGGELKPSLDLVISVPVTASPSYVVGPPVGDEGLQARFGDIPEGAEPLSEPMPGRGGLPVYGGRPGRPGRLDGPGSPGGGVPRTSDTERPRGLSLRITESRKAAAADGMRGGAADHVEDSTEDGAE</sequence>
<gene>
    <name evidence="3" type="ORF">C5746_21550</name>
</gene>
<dbReference type="InterPro" id="IPR025351">
    <property type="entry name" value="Pvc16_N"/>
</dbReference>
<feature type="region of interest" description="Disordered" evidence="1">
    <location>
        <begin position="190"/>
        <end position="276"/>
    </location>
</feature>
<name>A0A2Z5JH03_STRAR</name>
<reference evidence="3 4" key="1">
    <citation type="journal article" date="2018" name="Front. Microbiol.">
        <title>Genome Sequencing of Streptomyces atratus SCSIOZH16 and Activation Production of Nocardamine via Metabolic Engineering.</title>
        <authorList>
            <person name="Li Y."/>
            <person name="Zhang C."/>
            <person name="Liu C."/>
            <person name="Ju J."/>
            <person name="Ma J."/>
        </authorList>
    </citation>
    <scope>NUCLEOTIDE SEQUENCE [LARGE SCALE GENOMIC DNA]</scope>
    <source>
        <strain evidence="3 4">SCSIO_ZH16</strain>
    </source>
</reference>
<dbReference type="Proteomes" id="UP000252698">
    <property type="component" value="Chromosome"/>
</dbReference>
<proteinExistence type="predicted"/>
<dbReference type="Pfam" id="PF14065">
    <property type="entry name" value="Pvc16_N"/>
    <property type="match status" value="1"/>
</dbReference>
<evidence type="ECO:0000259" key="2">
    <source>
        <dbReference type="Pfam" id="PF14065"/>
    </source>
</evidence>
<dbReference type="KEGG" id="sata:C5746_21550"/>
<feature type="compositionally biased region" description="Gly residues" evidence="1">
    <location>
        <begin position="204"/>
        <end position="216"/>
    </location>
</feature>
<dbReference type="AlphaFoldDB" id="A0A2Z5JH03"/>
<dbReference type="RefSeq" id="WP_114245633.1">
    <property type="nucleotide sequence ID" value="NZ_BMRN01000006.1"/>
</dbReference>
<evidence type="ECO:0000313" key="4">
    <source>
        <dbReference type="Proteomes" id="UP000252698"/>
    </source>
</evidence>
<accession>A0A2Z5JH03</accession>
<evidence type="ECO:0000313" key="3">
    <source>
        <dbReference type="EMBL" id="AXE79085.1"/>
    </source>
</evidence>